<dbReference type="EMBL" id="ABDF02000090">
    <property type="protein sequence ID" value="EHK16880.1"/>
    <property type="molecule type" value="Genomic_DNA"/>
</dbReference>
<dbReference type="RefSeq" id="XP_013951074.1">
    <property type="nucleotide sequence ID" value="XM_014095599.1"/>
</dbReference>
<comment type="caution">
    <text evidence="1">The sequence shown here is derived from an EMBL/GenBank/DDBJ whole genome shotgun (WGS) entry which is preliminary data.</text>
</comment>
<dbReference type="OMA" id="TEDIWCK"/>
<dbReference type="AlphaFoldDB" id="G9NAB4"/>
<dbReference type="OrthoDB" id="5153231at2759"/>
<dbReference type="HOGENOM" id="CLU_095755_0_0_1"/>
<accession>G9NAB4</accession>
<dbReference type="Proteomes" id="UP000007115">
    <property type="component" value="Unassembled WGS sequence"/>
</dbReference>
<dbReference type="VEuPathDB" id="FungiDB:TRIVIDRAFT_40972"/>
<name>G9NAB4_HYPVG</name>
<keyword evidence="2" id="KW-1185">Reference proteome</keyword>
<sequence length="226" mass="26017">MPRETPTYALLPCALCQFETASGDDIVISSCFHSACLDMVDLEDELYLLRFVEAMRYKRQPNLLQKEMRRHHLITCLSAGLLESFAQQGTHLPLELWNKIAEHLLPHYASANARSLWRRIKPEPVRMTEDIWCKYVDFEGIRYITKLSNSPSDGWELIYRPSGESIKYIFTAENHLGVISLLFSTSSNEPQVDEAPGIWWRTVHVKGEDLALRERIDACSLLFTCP</sequence>
<protein>
    <submittedName>
        <fullName evidence="1">Uncharacterized protein</fullName>
    </submittedName>
</protein>
<gene>
    <name evidence="1" type="ORF">TRIVIDRAFT_40972</name>
</gene>
<evidence type="ECO:0000313" key="1">
    <source>
        <dbReference type="EMBL" id="EHK16880.1"/>
    </source>
</evidence>
<reference evidence="1 2" key="1">
    <citation type="journal article" date="2011" name="Genome Biol.">
        <title>Comparative genome sequence analysis underscores mycoparasitism as the ancestral life style of Trichoderma.</title>
        <authorList>
            <person name="Kubicek C.P."/>
            <person name="Herrera-Estrella A."/>
            <person name="Seidl-Seiboth V."/>
            <person name="Martinez D.A."/>
            <person name="Druzhinina I.S."/>
            <person name="Thon M."/>
            <person name="Zeilinger S."/>
            <person name="Casas-Flores S."/>
            <person name="Horwitz B.A."/>
            <person name="Mukherjee P.K."/>
            <person name="Mukherjee M."/>
            <person name="Kredics L."/>
            <person name="Alcaraz L.D."/>
            <person name="Aerts A."/>
            <person name="Antal Z."/>
            <person name="Atanasova L."/>
            <person name="Cervantes-Badillo M.G."/>
            <person name="Challacombe J."/>
            <person name="Chertkov O."/>
            <person name="McCluskey K."/>
            <person name="Coulpier F."/>
            <person name="Deshpande N."/>
            <person name="von Doehren H."/>
            <person name="Ebbole D.J."/>
            <person name="Esquivel-Naranjo E.U."/>
            <person name="Fekete E."/>
            <person name="Flipphi M."/>
            <person name="Glaser F."/>
            <person name="Gomez-Rodriguez E.Y."/>
            <person name="Gruber S."/>
            <person name="Han C."/>
            <person name="Henrissat B."/>
            <person name="Hermosa R."/>
            <person name="Hernandez-Onate M."/>
            <person name="Karaffa L."/>
            <person name="Kosti I."/>
            <person name="Le Crom S."/>
            <person name="Lindquist E."/>
            <person name="Lucas S."/>
            <person name="Luebeck M."/>
            <person name="Luebeck P.S."/>
            <person name="Margeot A."/>
            <person name="Metz B."/>
            <person name="Misra M."/>
            <person name="Nevalainen H."/>
            <person name="Omann M."/>
            <person name="Packer N."/>
            <person name="Perrone G."/>
            <person name="Uresti-Rivera E.E."/>
            <person name="Salamov A."/>
            <person name="Schmoll M."/>
            <person name="Seiboth B."/>
            <person name="Shapiro H."/>
            <person name="Sukno S."/>
            <person name="Tamayo-Ramos J.A."/>
            <person name="Tisch D."/>
            <person name="Wiest A."/>
            <person name="Wilkinson H.H."/>
            <person name="Zhang M."/>
            <person name="Coutinho P.M."/>
            <person name="Kenerley C.M."/>
            <person name="Monte E."/>
            <person name="Baker S.E."/>
            <person name="Grigoriev I.V."/>
        </authorList>
    </citation>
    <scope>NUCLEOTIDE SEQUENCE [LARGE SCALE GENOMIC DNA]</scope>
    <source>
        <strain evidence="2">Gv29-8 / FGSC 10586</strain>
    </source>
</reference>
<organism evidence="1 2">
    <name type="scientific">Hypocrea virens (strain Gv29-8 / FGSC 10586)</name>
    <name type="common">Gliocladium virens</name>
    <name type="synonym">Trichoderma virens</name>
    <dbReference type="NCBI Taxonomy" id="413071"/>
    <lineage>
        <taxon>Eukaryota</taxon>
        <taxon>Fungi</taxon>
        <taxon>Dikarya</taxon>
        <taxon>Ascomycota</taxon>
        <taxon>Pezizomycotina</taxon>
        <taxon>Sordariomycetes</taxon>
        <taxon>Hypocreomycetidae</taxon>
        <taxon>Hypocreales</taxon>
        <taxon>Hypocreaceae</taxon>
        <taxon>Trichoderma</taxon>
    </lineage>
</organism>
<dbReference type="STRING" id="413071.G9NAB4"/>
<dbReference type="eggNOG" id="ENOG502TBH9">
    <property type="taxonomic scope" value="Eukaryota"/>
</dbReference>
<dbReference type="GeneID" id="25793965"/>
<proteinExistence type="predicted"/>
<evidence type="ECO:0000313" key="2">
    <source>
        <dbReference type="Proteomes" id="UP000007115"/>
    </source>
</evidence>
<dbReference type="InParanoid" id="G9NAB4"/>